<dbReference type="EMBL" id="BMCG01000002">
    <property type="protein sequence ID" value="GGC00951.1"/>
    <property type="molecule type" value="Genomic_DNA"/>
</dbReference>
<reference evidence="1" key="2">
    <citation type="submission" date="2020-09" db="EMBL/GenBank/DDBJ databases">
        <authorList>
            <person name="Sun Q."/>
            <person name="Sedlacek I."/>
        </authorList>
    </citation>
    <scope>NUCLEOTIDE SEQUENCE</scope>
    <source>
        <strain evidence="1">CCM 7086</strain>
    </source>
</reference>
<gene>
    <name evidence="1" type="ORF">GCM10007205_07750</name>
</gene>
<evidence type="ECO:0000313" key="2">
    <source>
        <dbReference type="Proteomes" id="UP000620266"/>
    </source>
</evidence>
<organism evidence="1 2">
    <name type="scientific">Oxalicibacterium flavum</name>
    <dbReference type="NCBI Taxonomy" id="179467"/>
    <lineage>
        <taxon>Bacteria</taxon>
        <taxon>Pseudomonadati</taxon>
        <taxon>Pseudomonadota</taxon>
        <taxon>Betaproteobacteria</taxon>
        <taxon>Burkholderiales</taxon>
        <taxon>Oxalobacteraceae</taxon>
        <taxon>Oxalicibacterium</taxon>
    </lineage>
</organism>
<proteinExistence type="predicted"/>
<dbReference type="RefSeq" id="WP_188394893.1">
    <property type="nucleotide sequence ID" value="NZ_BMCG01000002.1"/>
</dbReference>
<comment type="caution">
    <text evidence="1">The sequence shown here is derived from an EMBL/GenBank/DDBJ whole genome shotgun (WGS) entry which is preliminary data.</text>
</comment>
<evidence type="ECO:0000313" key="1">
    <source>
        <dbReference type="EMBL" id="GGC00951.1"/>
    </source>
</evidence>
<name>A0A8J2ULN3_9BURK</name>
<keyword evidence="2" id="KW-1185">Reference proteome</keyword>
<protein>
    <submittedName>
        <fullName evidence="1">Uncharacterized protein</fullName>
    </submittedName>
</protein>
<reference evidence="1" key="1">
    <citation type="journal article" date="2014" name="Int. J. Syst. Evol. Microbiol.">
        <title>Complete genome sequence of Corynebacterium casei LMG S-19264T (=DSM 44701T), isolated from a smear-ripened cheese.</title>
        <authorList>
            <consortium name="US DOE Joint Genome Institute (JGI-PGF)"/>
            <person name="Walter F."/>
            <person name="Albersmeier A."/>
            <person name="Kalinowski J."/>
            <person name="Ruckert C."/>
        </authorList>
    </citation>
    <scope>NUCLEOTIDE SEQUENCE</scope>
    <source>
        <strain evidence="1">CCM 7086</strain>
    </source>
</reference>
<dbReference type="Proteomes" id="UP000620266">
    <property type="component" value="Unassembled WGS sequence"/>
</dbReference>
<dbReference type="AlphaFoldDB" id="A0A8J2ULN3"/>
<sequence length="70" mass="7876">MKLELISIEHDLLTPGYLVKLSATFHEDDEKTRKTDYGVFTIAISEADAEALTIRQLETEAIARARLLIS</sequence>
<accession>A0A8J2ULN3</accession>